<evidence type="ECO:0000256" key="12">
    <source>
        <dbReference type="ARBA" id="ARBA00023204"/>
    </source>
</evidence>
<evidence type="ECO:0000259" key="16">
    <source>
        <dbReference type="Pfam" id="PF17942"/>
    </source>
</evidence>
<evidence type="ECO:0000313" key="17">
    <source>
        <dbReference type="EMBL" id="KAI5085005.1"/>
    </source>
</evidence>
<dbReference type="GO" id="GO:0031047">
    <property type="term" value="P:regulatory ncRNA-mediated gene silencing"/>
    <property type="evidence" value="ECO:0007669"/>
    <property type="project" value="UniProtKB-KW"/>
</dbReference>
<dbReference type="GO" id="GO:0016887">
    <property type="term" value="F:ATP hydrolysis activity"/>
    <property type="evidence" value="ECO:0007669"/>
    <property type="project" value="InterPro"/>
</dbReference>
<evidence type="ECO:0000256" key="15">
    <source>
        <dbReference type="SAM" id="MobiDB-lite"/>
    </source>
</evidence>
<evidence type="ECO:0000256" key="2">
    <source>
        <dbReference type="ARBA" id="ARBA00007845"/>
    </source>
</evidence>
<keyword evidence="8" id="KW-0067">ATP-binding</keyword>
<feature type="domain" description="Morc S5" evidence="16">
    <location>
        <begin position="372"/>
        <end position="509"/>
    </location>
</feature>
<evidence type="ECO:0000256" key="1">
    <source>
        <dbReference type="ARBA" id="ARBA00004123"/>
    </source>
</evidence>
<keyword evidence="18" id="KW-1185">Reference proteome</keyword>
<dbReference type="InterPro" id="IPR036890">
    <property type="entry name" value="HATPase_C_sf"/>
</dbReference>
<evidence type="ECO:0000256" key="11">
    <source>
        <dbReference type="ARBA" id="ARBA00023158"/>
    </source>
</evidence>
<keyword evidence="5" id="KW-0255">Endonuclease</keyword>
<keyword evidence="3" id="KW-0540">Nuclease</keyword>
<dbReference type="GO" id="GO:0006325">
    <property type="term" value="P:chromatin organization"/>
    <property type="evidence" value="ECO:0007669"/>
    <property type="project" value="UniProtKB-KW"/>
</dbReference>
<dbReference type="AlphaFoldDB" id="A0A9D4VEC2"/>
<keyword evidence="6" id="KW-0227">DNA damage</keyword>
<dbReference type="InterPro" id="IPR045261">
    <property type="entry name" value="MORC_ATPase"/>
</dbReference>
<dbReference type="GO" id="GO:0005634">
    <property type="term" value="C:nucleus"/>
    <property type="evidence" value="ECO:0007669"/>
    <property type="project" value="UniProtKB-SubCell"/>
</dbReference>
<feature type="coiled-coil region" evidence="14">
    <location>
        <begin position="1157"/>
        <end position="1209"/>
    </location>
</feature>
<name>A0A9D4VEC2_ADICA</name>
<evidence type="ECO:0000256" key="8">
    <source>
        <dbReference type="ARBA" id="ARBA00022840"/>
    </source>
</evidence>
<gene>
    <name evidence="17" type="ORF">GOP47_0001174</name>
</gene>
<evidence type="ECO:0000256" key="9">
    <source>
        <dbReference type="ARBA" id="ARBA00022853"/>
    </source>
</evidence>
<dbReference type="EMBL" id="JABFUD020000001">
    <property type="protein sequence ID" value="KAI5085005.1"/>
    <property type="molecule type" value="Genomic_DNA"/>
</dbReference>
<proteinExistence type="inferred from homology"/>
<evidence type="ECO:0000256" key="13">
    <source>
        <dbReference type="ARBA" id="ARBA00023242"/>
    </source>
</evidence>
<comment type="caution">
    <text evidence="17">The sequence shown here is derived from an EMBL/GenBank/DDBJ whole genome shotgun (WGS) entry which is preliminary data.</text>
</comment>
<feature type="compositionally biased region" description="Basic and acidic residues" evidence="15">
    <location>
        <begin position="90"/>
        <end position="100"/>
    </location>
</feature>
<sequence length="1209" mass="133764">MVVTTLITPVSFNRSPMGTPVPALSCSTGALSNALIVDSDDEDVGQSSMWVPEEDHTSSDLPPDFLEPLSPDTKVFSSLPPFPTLSPEDEQPKSAHENRQFWKSGDFTAGSYEGASFATEGMDHARVHPKFLHSNATSHKWVLGAIAELLDNSVDEIRNGATFVKIDVQPNPRNGDPMLVIEDDGGGMDPDCMRRCMSLGYSAKSKLSNTIGQYGNGFKTSTMRLGADVIVFSRNQGSKPSESIGMMSYTFLTSTGQNDVVVPTVDFQIEAFGIRKLIRSSVDDWMESMQAIQDWSPYSSQAELVSQFRSMPRRQGTKVIIYNLWHDEEGCLELDFNEDPHDIQIRATSRDVKILKLAERFPSCKHYLTHRHSLRTYVSILYLRLPAKFKIFLRGTQVPHHSLQNEMMLVDQVTYRPKDVGDSKAVVTLGFVKDAKEHIDVSGFNVYHKNRLIKPFWRIWNPSDTRGRGIIAILEANFVEPAHDKQGFERTIVLSRLETRLIEMQKSYWNKNCHMIGYTNANLKKYARPPPNEIPKDTNSRATGISPADGVANAMTHADAQQLVIERTVTCVHDDFVAGDLCHGQGGTSAVMMQMTRKISFNPVRPEREERNLVPSGINSKVSGVRNSNGIVLHRHDPVQSEPGPIHRSQSVQDVPLTSVQRVVSGSNALCGPAALKSQELCSLHSSGTAPVVIDVDSPDVDSNCEDAAFDMKMIAEEMHLESGLLSRTDNASKNLLQGDNAAGSPKETEAELLIDSSIDSPPVEEVKAVPEIIGFKSCYVEDSRGIKQVEAGPTEHDMESYVQSHDLVTTAIEGCFAAPVSIIKDGTEQVELETLGKTLLENGACSEAHVPPTIELDDFFNGLEVSSNNPSSTKETGLFVQSPVSEIDLTLPDIEENVTLAYDQPPLFSSIKEQGGNEVTTGDVRNVDAIEELKNRNLATCQIYVMRDCIKAPVLSEIEAKVLPDTDAVMTDANRQEGNDQLGYERDIGNDHEKNVTVVAEQHIPENMAVVPWDAATIHDKKDCLSAVVEHHIHENMAILTQDVASFHDKKDSVSTVMEQHIHENMAIVLQDVASFHDAISAGVEQQINESMAIVYQDGSSIHDQKDFHGRIDTSCLDIVSIPTIAVVDDVTDGLVDNMCSDLSEEDRFAVAKQQIDSLQLSIEAVVVDVDDLKEQLQQQHELQHLELRNLNMELERALSRLEELRGW</sequence>
<keyword evidence="9" id="KW-0156">Chromatin regulator</keyword>
<comment type="similarity">
    <text evidence="2">Belongs to the MORC ATPase protein family.</text>
</comment>
<evidence type="ECO:0000313" key="18">
    <source>
        <dbReference type="Proteomes" id="UP000886520"/>
    </source>
</evidence>
<keyword evidence="12" id="KW-0234">DNA repair</keyword>
<evidence type="ECO:0000256" key="7">
    <source>
        <dbReference type="ARBA" id="ARBA00022801"/>
    </source>
</evidence>
<keyword evidence="11" id="KW-0943">RNA-mediated gene silencing</keyword>
<evidence type="ECO:0000256" key="14">
    <source>
        <dbReference type="SAM" id="Coils"/>
    </source>
</evidence>
<dbReference type="GO" id="GO:0005524">
    <property type="term" value="F:ATP binding"/>
    <property type="evidence" value="ECO:0007669"/>
    <property type="project" value="UniProtKB-KW"/>
</dbReference>
<dbReference type="GO" id="GO:0006281">
    <property type="term" value="P:DNA repair"/>
    <property type="evidence" value="ECO:0007669"/>
    <property type="project" value="UniProtKB-KW"/>
</dbReference>
<dbReference type="GO" id="GO:0004519">
    <property type="term" value="F:endonuclease activity"/>
    <property type="evidence" value="ECO:0007669"/>
    <property type="project" value="UniProtKB-KW"/>
</dbReference>
<evidence type="ECO:0000256" key="10">
    <source>
        <dbReference type="ARBA" id="ARBA00023054"/>
    </source>
</evidence>
<organism evidence="17 18">
    <name type="scientific">Adiantum capillus-veneris</name>
    <name type="common">Maidenhair fern</name>
    <dbReference type="NCBI Taxonomy" id="13818"/>
    <lineage>
        <taxon>Eukaryota</taxon>
        <taxon>Viridiplantae</taxon>
        <taxon>Streptophyta</taxon>
        <taxon>Embryophyta</taxon>
        <taxon>Tracheophyta</taxon>
        <taxon>Polypodiopsida</taxon>
        <taxon>Polypodiidae</taxon>
        <taxon>Polypodiales</taxon>
        <taxon>Pteridineae</taxon>
        <taxon>Pteridaceae</taxon>
        <taxon>Vittarioideae</taxon>
        <taxon>Adiantum</taxon>
    </lineage>
</organism>
<reference evidence="17" key="1">
    <citation type="submission" date="2021-01" db="EMBL/GenBank/DDBJ databases">
        <title>Adiantum capillus-veneris genome.</title>
        <authorList>
            <person name="Fang Y."/>
            <person name="Liao Q."/>
        </authorList>
    </citation>
    <scope>NUCLEOTIDE SEQUENCE</scope>
    <source>
        <strain evidence="17">H3</strain>
        <tissue evidence="17">Leaf</tissue>
    </source>
</reference>
<dbReference type="Pfam" id="PF13589">
    <property type="entry name" value="HATPase_c_3"/>
    <property type="match status" value="1"/>
</dbReference>
<dbReference type="OrthoDB" id="757982at2759"/>
<keyword evidence="4" id="KW-0547">Nucleotide-binding</keyword>
<dbReference type="InterPro" id="IPR041006">
    <property type="entry name" value="Morc_S5"/>
</dbReference>
<feature type="region of interest" description="Disordered" evidence="15">
    <location>
        <begin position="77"/>
        <end position="102"/>
    </location>
</feature>
<keyword evidence="7" id="KW-0378">Hydrolase</keyword>
<dbReference type="FunFam" id="3.30.565.10:FF:000075">
    <property type="entry name" value="MORC family CW-type zinc finger protein 4"/>
    <property type="match status" value="1"/>
</dbReference>
<keyword evidence="10 14" id="KW-0175">Coiled coil</keyword>
<dbReference type="SUPFAM" id="SSF55874">
    <property type="entry name" value="ATPase domain of HSP90 chaperone/DNA topoisomerase II/histidine kinase"/>
    <property type="match status" value="1"/>
</dbReference>
<keyword evidence="13" id="KW-0539">Nucleus</keyword>
<dbReference type="PANTHER" id="PTHR23336:SF80">
    <property type="entry name" value="PROTEIN MICRORCHIDIA 7-LIKE"/>
    <property type="match status" value="1"/>
</dbReference>
<evidence type="ECO:0000256" key="5">
    <source>
        <dbReference type="ARBA" id="ARBA00022759"/>
    </source>
</evidence>
<protein>
    <recommendedName>
        <fullName evidence="16">Morc S5 domain-containing protein</fullName>
    </recommendedName>
</protein>
<dbReference type="GO" id="GO:0031349">
    <property type="term" value="P:positive regulation of defense response"/>
    <property type="evidence" value="ECO:0007669"/>
    <property type="project" value="UniProtKB-ARBA"/>
</dbReference>
<comment type="subcellular location">
    <subcellularLocation>
        <location evidence="1">Nucleus</location>
    </subcellularLocation>
</comment>
<evidence type="ECO:0000256" key="4">
    <source>
        <dbReference type="ARBA" id="ARBA00022741"/>
    </source>
</evidence>
<feature type="region of interest" description="Disordered" evidence="15">
    <location>
        <begin position="42"/>
        <end position="65"/>
    </location>
</feature>
<evidence type="ECO:0000256" key="3">
    <source>
        <dbReference type="ARBA" id="ARBA00022722"/>
    </source>
</evidence>
<dbReference type="PANTHER" id="PTHR23336">
    <property type="entry name" value="ZINC FINGER CW-TYPE COILED-COIL DOMAIN PROTEIN 3"/>
    <property type="match status" value="1"/>
</dbReference>
<accession>A0A9D4VEC2</accession>
<dbReference type="Pfam" id="PF17942">
    <property type="entry name" value="Morc6_S5"/>
    <property type="match status" value="1"/>
</dbReference>
<dbReference type="Proteomes" id="UP000886520">
    <property type="component" value="Chromosome 1"/>
</dbReference>
<dbReference type="Gene3D" id="3.30.565.10">
    <property type="entry name" value="Histidine kinase-like ATPase, C-terminal domain"/>
    <property type="match status" value="1"/>
</dbReference>
<evidence type="ECO:0000256" key="6">
    <source>
        <dbReference type="ARBA" id="ARBA00022763"/>
    </source>
</evidence>